<name>A0A6N7IYD6_9FIRM</name>
<evidence type="ECO:0000313" key="4">
    <source>
        <dbReference type="EMBL" id="MQN01356.1"/>
    </source>
</evidence>
<dbReference type="InterPro" id="IPR001135">
    <property type="entry name" value="NADH_Q_OxRdtase_suD"/>
</dbReference>
<dbReference type="AlphaFoldDB" id="A0A6N7IYD6"/>
<feature type="binding site" evidence="2">
    <location>
        <position position="47"/>
    </location>
    <ligand>
        <name>Mg(2+)</name>
        <dbReference type="ChEBI" id="CHEBI:18420"/>
    </ligand>
</feature>
<comment type="caution">
    <text evidence="4">The sequence shown here is derived from an EMBL/GenBank/DDBJ whole genome shotgun (WGS) entry which is preliminary data.</text>
</comment>
<dbReference type="Pfam" id="PF00374">
    <property type="entry name" value="NiFeSe_Hases"/>
    <property type="match status" value="1"/>
</dbReference>
<keyword evidence="2" id="KW-0479">Metal-binding</keyword>
<proteinExistence type="predicted"/>
<dbReference type="InterPro" id="IPR018194">
    <property type="entry name" value="Ni-dep_hyd_lsu_Ni_BS"/>
</dbReference>
<dbReference type="PANTHER" id="PTHR43485">
    <property type="entry name" value="HYDROGENASE-4 COMPONENT G"/>
    <property type="match status" value="1"/>
</dbReference>
<feature type="domain" description="NADH-quinone oxidoreductase subunit D" evidence="3">
    <location>
        <begin position="121"/>
        <end position="282"/>
    </location>
</feature>
<dbReference type="PANTHER" id="PTHR43485:SF1">
    <property type="entry name" value="FORMATE HYDROGENLYASE SUBUNIT 5-RELATED"/>
    <property type="match status" value="1"/>
</dbReference>
<reference evidence="4" key="1">
    <citation type="journal article" date="2020" name="Appl. Environ. Microbiol.">
        <title>Medium-Chain Fatty Acid Synthesis by 'Candidatus Weimeria bifida' gen. nov., sp. nov., and 'Candidatus Pseudoramibacter fermentans' sp. nov.</title>
        <authorList>
            <person name="Scarborough M.J."/>
            <person name="Myers K.S."/>
            <person name="Donohue T.J."/>
            <person name="Noguera D.R."/>
        </authorList>
    </citation>
    <scope>NUCLEOTIDE SEQUENCE</scope>
    <source>
        <strain evidence="4">LCO1.1</strain>
    </source>
</reference>
<evidence type="ECO:0000256" key="1">
    <source>
        <dbReference type="ARBA" id="ARBA00023002"/>
    </source>
</evidence>
<dbReference type="GO" id="GO:0008901">
    <property type="term" value="F:ferredoxin hydrogenase activity"/>
    <property type="evidence" value="ECO:0007669"/>
    <property type="project" value="InterPro"/>
</dbReference>
<feature type="binding site" evidence="2">
    <location>
        <position position="66"/>
    </location>
    <ligand>
        <name>Ni(2+)</name>
        <dbReference type="ChEBI" id="CHEBI:49786"/>
    </ligand>
</feature>
<keyword evidence="2" id="KW-0533">Nickel</keyword>
<dbReference type="Gene3D" id="1.10.645.10">
    <property type="entry name" value="Cytochrome-c3 Hydrogenase, chain B"/>
    <property type="match status" value="1"/>
</dbReference>
<keyword evidence="2" id="KW-0408">Iron</keyword>
<feature type="domain" description="NADH-quinone oxidoreductase subunit D" evidence="3">
    <location>
        <begin position="288"/>
        <end position="360"/>
    </location>
</feature>
<dbReference type="GO" id="GO:0051287">
    <property type="term" value="F:NAD binding"/>
    <property type="evidence" value="ECO:0007669"/>
    <property type="project" value="InterPro"/>
</dbReference>
<feature type="binding site" evidence="2">
    <location>
        <position position="321"/>
    </location>
    <ligand>
        <name>Mg(2+)</name>
        <dbReference type="ChEBI" id="CHEBI:18420"/>
    </ligand>
</feature>
<evidence type="ECO:0000313" key="5">
    <source>
        <dbReference type="Proteomes" id="UP000460257"/>
    </source>
</evidence>
<dbReference type="EMBL" id="VOGC01000006">
    <property type="protein sequence ID" value="MQN01356.1"/>
    <property type="molecule type" value="Genomic_DNA"/>
</dbReference>
<dbReference type="InterPro" id="IPR001501">
    <property type="entry name" value="Ni-dep_hyd_lsu"/>
</dbReference>
<dbReference type="InterPro" id="IPR029014">
    <property type="entry name" value="NiFe-Hase_large"/>
</dbReference>
<feature type="binding site" evidence="2">
    <location>
        <position position="69"/>
    </location>
    <ligand>
        <name>Ni(2+)</name>
        <dbReference type="ChEBI" id="CHEBI:49786"/>
    </ligand>
</feature>
<keyword evidence="1" id="KW-0560">Oxidoreductase</keyword>
<comment type="cofactor">
    <cofactor evidence="2">
        <name>Ni(2+)</name>
        <dbReference type="ChEBI" id="CHEBI:49786"/>
    </cofactor>
</comment>
<accession>A0A6N7IYD6</accession>
<organism evidence="4 5">
    <name type="scientific">Candidatus Weimeria bifida</name>
    <dbReference type="NCBI Taxonomy" id="2599074"/>
    <lineage>
        <taxon>Bacteria</taxon>
        <taxon>Bacillati</taxon>
        <taxon>Bacillota</taxon>
        <taxon>Clostridia</taxon>
        <taxon>Lachnospirales</taxon>
        <taxon>Lachnospiraceae</taxon>
        <taxon>Candidatus Weimeria</taxon>
    </lineage>
</organism>
<feature type="binding site" evidence="2">
    <location>
        <position position="354"/>
    </location>
    <ligand>
        <name>Ni(2+)</name>
        <dbReference type="ChEBI" id="CHEBI:49786"/>
    </ligand>
</feature>
<evidence type="ECO:0000259" key="3">
    <source>
        <dbReference type="Pfam" id="PF00346"/>
    </source>
</evidence>
<dbReference type="Proteomes" id="UP000460257">
    <property type="component" value="Unassembled WGS sequence"/>
</dbReference>
<dbReference type="GO" id="GO:0016151">
    <property type="term" value="F:nickel cation binding"/>
    <property type="evidence" value="ECO:0007669"/>
    <property type="project" value="InterPro"/>
</dbReference>
<feature type="binding site" evidence="2">
    <location>
        <position position="69"/>
    </location>
    <ligand>
        <name>Fe cation</name>
        <dbReference type="ChEBI" id="CHEBI:24875"/>
    </ligand>
</feature>
<dbReference type="GO" id="GO:0048038">
    <property type="term" value="F:quinone binding"/>
    <property type="evidence" value="ECO:0007669"/>
    <property type="project" value="InterPro"/>
</dbReference>
<sequence length="360" mass="40900">MAKKRSVVPFGPQHPVLPEPIHLDLVLEDEKVVEAVPNIGFIHRGLEGLTEKKDFRQMTYVIERTCGICSFGHGLGYVETIENIMNVEVPERAKYLRTIWSELARMHSHLLWLGLISDAFGFESLFYQSWRIRERVLDCLELTTGGRLIFSVLEPGGVLRDINKDQEKEILKQIGLVEEELKEVEKAFLLDYSVQTRLKGVGIITKERAHEIGCCGPVARASGLSYDMRKLGYEAYGNLDFEPIISNDCDSYARCEVRIKEIHQSIDLIRQAFAKMPEGDLSVPVKGFPKGECFTRIEQPRGEAIYYVKANGTKMLDRFRLRTPTFANLEGLCEMLKNCEYADVGILCVTIDPCISCTER</sequence>
<gene>
    <name evidence="4" type="ORF">FRC54_05430</name>
</gene>
<keyword evidence="2" id="KW-0460">Magnesium</keyword>
<keyword evidence="5" id="KW-1185">Reference proteome</keyword>
<dbReference type="Pfam" id="PF00346">
    <property type="entry name" value="Complex1_49kDa"/>
    <property type="match status" value="2"/>
</dbReference>
<evidence type="ECO:0000256" key="2">
    <source>
        <dbReference type="PIRSR" id="PIRSR601501-1"/>
    </source>
</evidence>
<dbReference type="GO" id="GO:0016651">
    <property type="term" value="F:oxidoreductase activity, acting on NAD(P)H"/>
    <property type="evidence" value="ECO:0007669"/>
    <property type="project" value="InterPro"/>
</dbReference>
<dbReference type="SUPFAM" id="SSF56762">
    <property type="entry name" value="HydB/Nqo4-like"/>
    <property type="match status" value="1"/>
</dbReference>
<feature type="binding site" evidence="2">
    <location>
        <position position="357"/>
    </location>
    <ligand>
        <name>Fe cation</name>
        <dbReference type="ChEBI" id="CHEBI:24875"/>
    </ligand>
</feature>
<protein>
    <submittedName>
        <fullName evidence="4">NADH-quinone oxidoreductase subunit D</fullName>
    </submittedName>
</protein>
<dbReference type="InterPro" id="IPR052197">
    <property type="entry name" value="ComplexI_49kDa-like"/>
</dbReference>
<dbReference type="PROSITE" id="PS00507">
    <property type="entry name" value="NI_HGENASE_L_1"/>
    <property type="match status" value="1"/>
</dbReference>
<comment type="cofactor">
    <cofactor evidence="2">
        <name>Fe cation</name>
        <dbReference type="ChEBI" id="CHEBI:24875"/>
    </cofactor>
</comment>